<dbReference type="AlphaFoldDB" id="A0AAU9K9M0"/>
<sequence length="134" mass="16310">MDVDYESRRFVCETCKKRFSRKQLLTRHLASHSDERPFQCEVCPKNYKYTKNLIRHTKVKHFSEWLYWKKARNSQKCKNEDEDVGKFLTFGNSEKSKTKESDREEGMQPRTRTIQEIFRARKLSKRLCQRHESQ</sequence>
<dbReference type="PANTHER" id="PTHR46451">
    <property type="entry name" value="RAS-RESPONSIVE ELEMENT-BINDING PROTEIN 1"/>
    <property type="match status" value="1"/>
</dbReference>
<name>A0AAU9K9M0_9CILI</name>
<evidence type="ECO:0000256" key="3">
    <source>
        <dbReference type="ARBA" id="ARBA00022737"/>
    </source>
</evidence>
<dbReference type="Pfam" id="PF00096">
    <property type="entry name" value="zf-C2H2"/>
    <property type="match status" value="2"/>
</dbReference>
<keyword evidence="6" id="KW-0539">Nucleus</keyword>
<keyword evidence="11" id="KW-1185">Reference proteome</keyword>
<dbReference type="InterPro" id="IPR036236">
    <property type="entry name" value="Znf_C2H2_sf"/>
</dbReference>
<comment type="subcellular location">
    <subcellularLocation>
        <location evidence="1">Nucleus</location>
    </subcellularLocation>
</comment>
<feature type="domain" description="C2H2-type" evidence="9">
    <location>
        <begin position="38"/>
        <end position="66"/>
    </location>
</feature>
<dbReference type="GO" id="GO:0001228">
    <property type="term" value="F:DNA-binding transcription activator activity, RNA polymerase II-specific"/>
    <property type="evidence" value="ECO:0007669"/>
    <property type="project" value="TreeGrafter"/>
</dbReference>
<organism evidence="10 11">
    <name type="scientific">Blepharisma stoltei</name>
    <dbReference type="NCBI Taxonomy" id="1481888"/>
    <lineage>
        <taxon>Eukaryota</taxon>
        <taxon>Sar</taxon>
        <taxon>Alveolata</taxon>
        <taxon>Ciliophora</taxon>
        <taxon>Postciliodesmatophora</taxon>
        <taxon>Heterotrichea</taxon>
        <taxon>Heterotrichida</taxon>
        <taxon>Blepharismidae</taxon>
        <taxon>Blepharisma</taxon>
    </lineage>
</organism>
<evidence type="ECO:0000256" key="1">
    <source>
        <dbReference type="ARBA" id="ARBA00004123"/>
    </source>
</evidence>
<feature type="compositionally biased region" description="Basic and acidic residues" evidence="8">
    <location>
        <begin position="94"/>
        <end position="107"/>
    </location>
</feature>
<comment type="caution">
    <text evidence="10">The sequence shown here is derived from an EMBL/GenBank/DDBJ whole genome shotgun (WGS) entry which is preliminary data.</text>
</comment>
<feature type="region of interest" description="Disordered" evidence="8">
    <location>
        <begin position="92"/>
        <end position="112"/>
    </location>
</feature>
<evidence type="ECO:0000313" key="10">
    <source>
        <dbReference type="EMBL" id="CAG9334108.1"/>
    </source>
</evidence>
<dbReference type="PROSITE" id="PS50157">
    <property type="entry name" value="ZINC_FINGER_C2H2_2"/>
    <property type="match status" value="2"/>
</dbReference>
<feature type="domain" description="C2H2-type" evidence="9">
    <location>
        <begin position="10"/>
        <end position="37"/>
    </location>
</feature>
<gene>
    <name evidence="10" type="ORF">BSTOLATCC_MIC59974</name>
</gene>
<evidence type="ECO:0000256" key="8">
    <source>
        <dbReference type="SAM" id="MobiDB-lite"/>
    </source>
</evidence>
<dbReference type="PROSITE" id="PS00028">
    <property type="entry name" value="ZINC_FINGER_C2H2_1"/>
    <property type="match status" value="2"/>
</dbReference>
<keyword evidence="3" id="KW-0677">Repeat</keyword>
<dbReference type="InterPro" id="IPR052795">
    <property type="entry name" value="RREB1"/>
</dbReference>
<dbReference type="EMBL" id="CAJZBQ010000057">
    <property type="protein sequence ID" value="CAG9334108.1"/>
    <property type="molecule type" value="Genomic_DNA"/>
</dbReference>
<proteinExistence type="predicted"/>
<dbReference type="GO" id="GO:0005634">
    <property type="term" value="C:nucleus"/>
    <property type="evidence" value="ECO:0007669"/>
    <property type="project" value="UniProtKB-SubCell"/>
</dbReference>
<dbReference type="FunFam" id="3.30.160.60:FF:000145">
    <property type="entry name" value="Zinc finger protein 574"/>
    <property type="match status" value="1"/>
</dbReference>
<dbReference type="InterPro" id="IPR013087">
    <property type="entry name" value="Znf_C2H2_type"/>
</dbReference>
<dbReference type="GO" id="GO:0000978">
    <property type="term" value="F:RNA polymerase II cis-regulatory region sequence-specific DNA binding"/>
    <property type="evidence" value="ECO:0007669"/>
    <property type="project" value="TreeGrafter"/>
</dbReference>
<dbReference type="SMART" id="SM00355">
    <property type="entry name" value="ZnF_C2H2"/>
    <property type="match status" value="2"/>
</dbReference>
<dbReference type="PANTHER" id="PTHR46451:SF1">
    <property type="entry name" value="RAS-RESPONSIVE ELEMENT-BINDING PROTEIN 1"/>
    <property type="match status" value="1"/>
</dbReference>
<keyword evidence="4 7" id="KW-0863">Zinc-finger</keyword>
<dbReference type="Proteomes" id="UP001162131">
    <property type="component" value="Unassembled WGS sequence"/>
</dbReference>
<evidence type="ECO:0000313" key="11">
    <source>
        <dbReference type="Proteomes" id="UP001162131"/>
    </source>
</evidence>
<dbReference type="GO" id="GO:0008270">
    <property type="term" value="F:zinc ion binding"/>
    <property type="evidence" value="ECO:0007669"/>
    <property type="project" value="UniProtKB-KW"/>
</dbReference>
<evidence type="ECO:0000256" key="7">
    <source>
        <dbReference type="PROSITE-ProRule" id="PRU00042"/>
    </source>
</evidence>
<evidence type="ECO:0000256" key="2">
    <source>
        <dbReference type="ARBA" id="ARBA00022723"/>
    </source>
</evidence>
<evidence type="ECO:0000256" key="5">
    <source>
        <dbReference type="ARBA" id="ARBA00022833"/>
    </source>
</evidence>
<evidence type="ECO:0000259" key="9">
    <source>
        <dbReference type="PROSITE" id="PS50157"/>
    </source>
</evidence>
<protein>
    <recommendedName>
        <fullName evidence="9">C2H2-type domain-containing protein</fullName>
    </recommendedName>
</protein>
<evidence type="ECO:0000256" key="6">
    <source>
        <dbReference type="ARBA" id="ARBA00023242"/>
    </source>
</evidence>
<evidence type="ECO:0000256" key="4">
    <source>
        <dbReference type="ARBA" id="ARBA00022771"/>
    </source>
</evidence>
<dbReference type="SUPFAM" id="SSF57667">
    <property type="entry name" value="beta-beta-alpha zinc fingers"/>
    <property type="match status" value="1"/>
</dbReference>
<keyword evidence="2" id="KW-0479">Metal-binding</keyword>
<accession>A0AAU9K9M0</accession>
<reference evidence="10" key="1">
    <citation type="submission" date="2021-09" db="EMBL/GenBank/DDBJ databases">
        <authorList>
            <consortium name="AG Swart"/>
            <person name="Singh M."/>
            <person name="Singh A."/>
            <person name="Seah K."/>
            <person name="Emmerich C."/>
        </authorList>
    </citation>
    <scope>NUCLEOTIDE SEQUENCE</scope>
    <source>
        <strain evidence="10">ATCC30299</strain>
    </source>
</reference>
<keyword evidence="5" id="KW-0862">Zinc</keyword>
<dbReference type="Gene3D" id="3.30.160.60">
    <property type="entry name" value="Classic Zinc Finger"/>
    <property type="match status" value="2"/>
</dbReference>